<accession>A0A7J7ZJR8</accession>
<feature type="chain" id="PRO_5029562117" description="Secreted protein" evidence="1">
    <location>
        <begin position="24"/>
        <end position="159"/>
    </location>
</feature>
<sequence length="159" mass="18480">MFHQMNFLFSLKLLHPFLLQANAVNIKLIFALHFSSRGEGEPHSDVIIIRVFIIIIFFLGREHIQSVKNLNSILQTYFRNPFYRWQLLLQKGNFFFSSVNSPDSCHILNFKEISKTLASHSRSLASAPVLEGKTHPCTRRWVYTHTHTHTHTHSKQPVA</sequence>
<proteinExistence type="predicted"/>
<reference evidence="2 3" key="1">
    <citation type="journal article" date="2020" name="Nature">
        <title>Six reference-quality genomes reveal evolution of bat adaptations.</title>
        <authorList>
            <person name="Jebb D."/>
            <person name="Huang Z."/>
            <person name="Pippel M."/>
            <person name="Hughes G.M."/>
            <person name="Lavrichenko K."/>
            <person name="Devanna P."/>
            <person name="Winkler S."/>
            <person name="Jermiin L.S."/>
            <person name="Skirmuntt E.C."/>
            <person name="Katzourakis A."/>
            <person name="Burkitt-Gray L."/>
            <person name="Ray D.A."/>
            <person name="Sullivan K.A.M."/>
            <person name="Roscito J.G."/>
            <person name="Kirilenko B.M."/>
            <person name="Davalos L.M."/>
            <person name="Corthals A.P."/>
            <person name="Power M.L."/>
            <person name="Jones G."/>
            <person name="Ransome R.D."/>
            <person name="Dechmann D.K.N."/>
            <person name="Locatelli A.G."/>
            <person name="Puechmaille S.J."/>
            <person name="Fedrigo O."/>
            <person name="Jarvis E.D."/>
            <person name="Hiller M."/>
            <person name="Vernes S.C."/>
            <person name="Myers E.W."/>
            <person name="Teeling E.C."/>
        </authorList>
    </citation>
    <scope>NUCLEOTIDE SEQUENCE [LARGE SCALE GENOMIC DNA]</scope>
    <source>
        <strain evidence="2">MPipKuh1</strain>
        <tissue evidence="2">Flight muscle</tissue>
    </source>
</reference>
<organism evidence="2 3">
    <name type="scientific">Pipistrellus kuhlii</name>
    <name type="common">Kuhl's pipistrelle</name>
    <dbReference type="NCBI Taxonomy" id="59472"/>
    <lineage>
        <taxon>Eukaryota</taxon>
        <taxon>Metazoa</taxon>
        <taxon>Chordata</taxon>
        <taxon>Craniata</taxon>
        <taxon>Vertebrata</taxon>
        <taxon>Euteleostomi</taxon>
        <taxon>Mammalia</taxon>
        <taxon>Eutheria</taxon>
        <taxon>Laurasiatheria</taxon>
        <taxon>Chiroptera</taxon>
        <taxon>Yangochiroptera</taxon>
        <taxon>Vespertilionidae</taxon>
        <taxon>Pipistrellus</taxon>
    </lineage>
</organism>
<evidence type="ECO:0000313" key="3">
    <source>
        <dbReference type="Proteomes" id="UP000558488"/>
    </source>
</evidence>
<evidence type="ECO:0008006" key="4">
    <source>
        <dbReference type="Google" id="ProtNLM"/>
    </source>
</evidence>
<evidence type="ECO:0000256" key="1">
    <source>
        <dbReference type="SAM" id="SignalP"/>
    </source>
</evidence>
<dbReference type="AlphaFoldDB" id="A0A7J7ZJR8"/>
<gene>
    <name evidence="2" type="ORF">mPipKuh1_009425</name>
</gene>
<keyword evidence="1" id="KW-0732">Signal</keyword>
<dbReference type="Proteomes" id="UP000558488">
    <property type="component" value="Unassembled WGS sequence"/>
</dbReference>
<evidence type="ECO:0000313" key="2">
    <source>
        <dbReference type="EMBL" id="KAF6374186.1"/>
    </source>
</evidence>
<comment type="caution">
    <text evidence="2">The sequence shown here is derived from an EMBL/GenBank/DDBJ whole genome shotgun (WGS) entry which is preliminary data.</text>
</comment>
<name>A0A7J7ZJR8_PIPKU</name>
<keyword evidence="3" id="KW-1185">Reference proteome</keyword>
<protein>
    <recommendedName>
        <fullName evidence="4">Secreted protein</fullName>
    </recommendedName>
</protein>
<feature type="signal peptide" evidence="1">
    <location>
        <begin position="1"/>
        <end position="23"/>
    </location>
</feature>
<dbReference type="EMBL" id="JACAGB010000003">
    <property type="protein sequence ID" value="KAF6374186.1"/>
    <property type="molecule type" value="Genomic_DNA"/>
</dbReference>